<feature type="domain" description="ABC transmembrane type-1" evidence="8">
    <location>
        <begin position="98"/>
        <end position="315"/>
    </location>
</feature>
<keyword evidence="10" id="KW-1185">Reference proteome</keyword>
<evidence type="ECO:0000256" key="3">
    <source>
        <dbReference type="ARBA" id="ARBA00022475"/>
    </source>
</evidence>
<dbReference type="GO" id="GO:0055085">
    <property type="term" value="P:transmembrane transport"/>
    <property type="evidence" value="ECO:0007669"/>
    <property type="project" value="InterPro"/>
</dbReference>
<feature type="transmembrane region" description="Helical" evidence="7">
    <location>
        <begin position="252"/>
        <end position="276"/>
    </location>
</feature>
<feature type="transmembrane region" description="Helical" evidence="7">
    <location>
        <begin position="296"/>
        <end position="322"/>
    </location>
</feature>
<evidence type="ECO:0000256" key="2">
    <source>
        <dbReference type="ARBA" id="ARBA00022448"/>
    </source>
</evidence>
<dbReference type="Pfam" id="PF00528">
    <property type="entry name" value="BPD_transp_1"/>
    <property type="match status" value="1"/>
</dbReference>
<sequence>MTLLRYTIRRILQAIPVLIGISFITFVLVNALPGDPVAIMLEGQEVDQETIEAVERRYGLDRPFHERFVTYMLGLIQGDLGYSFHRDMPVSTLMWIRLGPTLLLVISAFVFALVTAVPLGVLAAKRRNEPTDHVSRIIALIGVSTPSFWIGIMLILIFAVWLGWLPSGRLVYPWRDPAHYGFDGRLELYYQTIRHLLLPMVALGTLQMATIMRIERSSMVESLQEEYVQLARAYGVPERTILRKHAFRSAQLPIITIVGLNLSTALGGAVLIETVFEINGMGRLLIQSIQQLDYQVVMGVTIVLATIFVIGVIITDISYAYVDPRVSYGDRD</sequence>
<dbReference type="PANTHER" id="PTHR43163">
    <property type="entry name" value="DIPEPTIDE TRANSPORT SYSTEM PERMEASE PROTEIN DPPB-RELATED"/>
    <property type="match status" value="1"/>
</dbReference>
<evidence type="ECO:0000313" key="10">
    <source>
        <dbReference type="Proteomes" id="UP001321047"/>
    </source>
</evidence>
<dbReference type="InterPro" id="IPR000515">
    <property type="entry name" value="MetI-like"/>
</dbReference>
<evidence type="ECO:0000256" key="6">
    <source>
        <dbReference type="ARBA" id="ARBA00023136"/>
    </source>
</evidence>
<dbReference type="Pfam" id="PF19300">
    <property type="entry name" value="BPD_transp_1_N"/>
    <property type="match status" value="1"/>
</dbReference>
<comment type="subcellular location">
    <subcellularLocation>
        <location evidence="1 7">Cell membrane</location>
        <topology evidence="1 7">Multi-pass membrane protein</topology>
    </subcellularLocation>
</comment>
<organism evidence="9 10">
    <name type="scientific">Natronosalvus hydrolyticus</name>
    <dbReference type="NCBI Taxonomy" id="2979988"/>
    <lineage>
        <taxon>Archaea</taxon>
        <taxon>Methanobacteriati</taxon>
        <taxon>Methanobacteriota</taxon>
        <taxon>Stenosarchaea group</taxon>
        <taxon>Halobacteria</taxon>
        <taxon>Halobacteriales</taxon>
        <taxon>Natrialbaceae</taxon>
        <taxon>Natronosalvus</taxon>
    </lineage>
</organism>
<dbReference type="CDD" id="cd06261">
    <property type="entry name" value="TM_PBP2"/>
    <property type="match status" value="1"/>
</dbReference>
<dbReference type="Proteomes" id="UP001321047">
    <property type="component" value="Unassembled WGS sequence"/>
</dbReference>
<dbReference type="EMBL" id="JAOPJZ010000018">
    <property type="protein sequence ID" value="MCU4753583.1"/>
    <property type="molecule type" value="Genomic_DNA"/>
</dbReference>
<reference evidence="9 10" key="1">
    <citation type="submission" date="2022-09" db="EMBL/GenBank/DDBJ databases">
        <title>Enrichment on poylsaccharides allowed isolation of novel metabolic and taxonomic groups of Haloarchaea.</title>
        <authorList>
            <person name="Sorokin D.Y."/>
            <person name="Elcheninov A.G."/>
            <person name="Khizhniak T.V."/>
            <person name="Kolganova T.V."/>
            <person name="Kublanov I.V."/>
        </authorList>
    </citation>
    <scope>NUCLEOTIDE SEQUENCE [LARGE SCALE GENOMIC DNA]</scope>
    <source>
        <strain evidence="9 10">AArc-curdl1</strain>
    </source>
</reference>
<dbReference type="InterPro" id="IPR035906">
    <property type="entry name" value="MetI-like_sf"/>
</dbReference>
<keyword evidence="5 7" id="KW-1133">Transmembrane helix</keyword>
<dbReference type="InterPro" id="IPR045621">
    <property type="entry name" value="BPD_transp_1_N"/>
</dbReference>
<evidence type="ECO:0000256" key="4">
    <source>
        <dbReference type="ARBA" id="ARBA00022692"/>
    </source>
</evidence>
<evidence type="ECO:0000256" key="1">
    <source>
        <dbReference type="ARBA" id="ARBA00004651"/>
    </source>
</evidence>
<proteinExistence type="inferred from homology"/>
<keyword evidence="6 7" id="KW-0472">Membrane</keyword>
<feature type="transmembrane region" description="Helical" evidence="7">
    <location>
        <begin position="102"/>
        <end position="125"/>
    </location>
</feature>
<evidence type="ECO:0000256" key="5">
    <source>
        <dbReference type="ARBA" id="ARBA00022989"/>
    </source>
</evidence>
<protein>
    <submittedName>
        <fullName evidence="9">ABC transporter permease</fullName>
    </submittedName>
</protein>
<dbReference type="GO" id="GO:0005886">
    <property type="term" value="C:plasma membrane"/>
    <property type="evidence" value="ECO:0007669"/>
    <property type="project" value="UniProtKB-SubCell"/>
</dbReference>
<dbReference type="AlphaFoldDB" id="A0AAP3E776"/>
<dbReference type="SUPFAM" id="SSF161098">
    <property type="entry name" value="MetI-like"/>
    <property type="match status" value="1"/>
</dbReference>
<dbReference type="RefSeq" id="WP_342809893.1">
    <property type="nucleotide sequence ID" value="NZ_JAOPJZ010000018.1"/>
</dbReference>
<feature type="transmembrane region" description="Helical" evidence="7">
    <location>
        <begin position="137"/>
        <end position="164"/>
    </location>
</feature>
<keyword evidence="4 7" id="KW-0812">Transmembrane</keyword>
<dbReference type="PANTHER" id="PTHR43163:SF6">
    <property type="entry name" value="DIPEPTIDE TRANSPORT SYSTEM PERMEASE PROTEIN DPPB-RELATED"/>
    <property type="match status" value="1"/>
</dbReference>
<evidence type="ECO:0000256" key="7">
    <source>
        <dbReference type="RuleBase" id="RU363032"/>
    </source>
</evidence>
<dbReference type="Gene3D" id="1.10.3720.10">
    <property type="entry name" value="MetI-like"/>
    <property type="match status" value="1"/>
</dbReference>
<dbReference type="PROSITE" id="PS50928">
    <property type="entry name" value="ABC_TM1"/>
    <property type="match status" value="1"/>
</dbReference>
<accession>A0AAP3E776</accession>
<comment type="caution">
    <text evidence="9">The sequence shown here is derived from an EMBL/GenBank/DDBJ whole genome shotgun (WGS) entry which is preliminary data.</text>
</comment>
<evidence type="ECO:0000313" key="9">
    <source>
        <dbReference type="EMBL" id="MCU4753583.1"/>
    </source>
</evidence>
<feature type="transmembrane region" description="Helical" evidence="7">
    <location>
        <begin position="12"/>
        <end position="32"/>
    </location>
</feature>
<gene>
    <name evidence="9" type="ORF">OB919_16590</name>
</gene>
<evidence type="ECO:0000259" key="8">
    <source>
        <dbReference type="PROSITE" id="PS50928"/>
    </source>
</evidence>
<keyword evidence="3" id="KW-1003">Cell membrane</keyword>
<keyword evidence="2 7" id="KW-0813">Transport</keyword>
<comment type="similarity">
    <text evidence="7">Belongs to the binding-protein-dependent transport system permease family.</text>
</comment>
<name>A0AAP3E776_9EURY</name>